<evidence type="ECO:0000313" key="1">
    <source>
        <dbReference type="EMBL" id="KAL1491191.1"/>
    </source>
</evidence>
<evidence type="ECO:0008006" key="3">
    <source>
        <dbReference type="Google" id="ProtNLM"/>
    </source>
</evidence>
<dbReference type="InterPro" id="IPR027905">
    <property type="entry name" value="CFAP95"/>
</dbReference>
<keyword evidence="2" id="KW-1185">Reference proteome</keyword>
<comment type="caution">
    <text evidence="1">The sequence shown here is derived from an EMBL/GenBank/DDBJ whole genome shotgun (WGS) entry which is preliminary data.</text>
</comment>
<proteinExistence type="predicted"/>
<reference evidence="1 2" key="1">
    <citation type="submission" date="2024-05" db="EMBL/GenBank/DDBJ databases">
        <title>Genetic variation in Jamaican populations of the coffee berry borer (Hypothenemus hampei).</title>
        <authorList>
            <person name="Errbii M."/>
            <person name="Myrie A."/>
        </authorList>
    </citation>
    <scope>NUCLEOTIDE SEQUENCE [LARGE SCALE GENOMIC DNA]</scope>
    <source>
        <strain evidence="1">JA-Hopewell-2020-01-JO</strain>
        <tissue evidence="1">Whole body</tissue>
    </source>
</reference>
<evidence type="ECO:0000313" key="2">
    <source>
        <dbReference type="Proteomes" id="UP001566132"/>
    </source>
</evidence>
<sequence length="191" mass="22733">MPEFRLEGIKYDPKFNQTRNMLYSKNHYNPKKVKLENWYMGIENEPIDSDPCNPECFNLHNSHYRRLGTSNETFYVSETQEAFNRDLNRSQALKQDPHKYLINVITYRVDCNGKTNGQCLNNDYYRTTMQTSYSSPFPYVMKRLEMPKTGCENKKLAAQNQCKFLDDDFLSFTRSLQQTKGHRYKKIIDLF</sequence>
<dbReference type="Pfam" id="PF15139">
    <property type="entry name" value="CFAP95"/>
    <property type="match status" value="1"/>
</dbReference>
<dbReference type="Proteomes" id="UP001566132">
    <property type="component" value="Unassembled WGS sequence"/>
</dbReference>
<protein>
    <recommendedName>
        <fullName evidence="3">Spaetzle domain-containing protein</fullName>
    </recommendedName>
</protein>
<gene>
    <name evidence="1" type="ORF">ABEB36_011828</name>
</gene>
<organism evidence="1 2">
    <name type="scientific">Hypothenemus hampei</name>
    <name type="common">Coffee berry borer</name>
    <dbReference type="NCBI Taxonomy" id="57062"/>
    <lineage>
        <taxon>Eukaryota</taxon>
        <taxon>Metazoa</taxon>
        <taxon>Ecdysozoa</taxon>
        <taxon>Arthropoda</taxon>
        <taxon>Hexapoda</taxon>
        <taxon>Insecta</taxon>
        <taxon>Pterygota</taxon>
        <taxon>Neoptera</taxon>
        <taxon>Endopterygota</taxon>
        <taxon>Coleoptera</taxon>
        <taxon>Polyphaga</taxon>
        <taxon>Cucujiformia</taxon>
        <taxon>Curculionidae</taxon>
        <taxon>Scolytinae</taxon>
        <taxon>Hypothenemus</taxon>
    </lineage>
</organism>
<name>A0ABD1E9Z4_HYPHA</name>
<accession>A0ABD1E9Z4</accession>
<dbReference type="AlphaFoldDB" id="A0ABD1E9Z4"/>
<dbReference type="EMBL" id="JBDJPC010000009">
    <property type="protein sequence ID" value="KAL1491191.1"/>
    <property type="molecule type" value="Genomic_DNA"/>
</dbReference>